<dbReference type="SUPFAM" id="SSF49777">
    <property type="entry name" value="PEBP-like"/>
    <property type="match status" value="1"/>
</dbReference>
<evidence type="ECO:0000313" key="2">
    <source>
        <dbReference type="EMBL" id="SVE10039.1"/>
    </source>
</evidence>
<dbReference type="EMBL" id="UINC01194112">
    <property type="protein sequence ID" value="SVE10039.1"/>
    <property type="molecule type" value="Genomic_DNA"/>
</dbReference>
<dbReference type="CDD" id="cd00865">
    <property type="entry name" value="PEBP_bact_arch"/>
    <property type="match status" value="1"/>
</dbReference>
<sequence>MVSMLRVCVFLVSIVGFSGLGCGESSDESAAANDEATSSADDASGTAEPVGDFTLSSSAFGEGDTVPVAQICSRDGGLELSPPIAWANVPVGTQGFALGMFHYPNGTVEGEDAPSHYWLVWNIPASSLGLDEGNPESVGDEGSNKDGVEIGYTAPCSPGDAVHEYTIR</sequence>
<feature type="compositionally biased region" description="Low complexity" evidence="1">
    <location>
        <begin position="28"/>
        <end position="48"/>
    </location>
</feature>
<accession>A0A383AR67</accession>
<reference evidence="2" key="1">
    <citation type="submission" date="2018-05" db="EMBL/GenBank/DDBJ databases">
        <authorList>
            <person name="Lanie J.A."/>
            <person name="Ng W.-L."/>
            <person name="Kazmierczak K.M."/>
            <person name="Andrzejewski T.M."/>
            <person name="Davidsen T.M."/>
            <person name="Wayne K.J."/>
            <person name="Tettelin H."/>
            <person name="Glass J.I."/>
            <person name="Rusch D."/>
            <person name="Podicherti R."/>
            <person name="Tsui H.-C.T."/>
            <person name="Winkler M.E."/>
        </authorList>
    </citation>
    <scope>NUCLEOTIDE SEQUENCE</scope>
</reference>
<dbReference type="Gene3D" id="3.90.280.10">
    <property type="entry name" value="PEBP-like"/>
    <property type="match status" value="1"/>
</dbReference>
<dbReference type="InterPro" id="IPR008914">
    <property type="entry name" value="PEBP"/>
</dbReference>
<proteinExistence type="predicted"/>
<protein>
    <recommendedName>
        <fullName evidence="3">YbhB/YbcL family Raf kinase inhibitor-like protein</fullName>
    </recommendedName>
</protein>
<dbReference type="PROSITE" id="PS51257">
    <property type="entry name" value="PROKAR_LIPOPROTEIN"/>
    <property type="match status" value="1"/>
</dbReference>
<name>A0A383AR67_9ZZZZ</name>
<feature type="non-terminal residue" evidence="2">
    <location>
        <position position="168"/>
    </location>
</feature>
<gene>
    <name evidence="2" type="ORF">METZ01_LOCUS462893</name>
</gene>
<organism evidence="2">
    <name type="scientific">marine metagenome</name>
    <dbReference type="NCBI Taxonomy" id="408172"/>
    <lineage>
        <taxon>unclassified sequences</taxon>
        <taxon>metagenomes</taxon>
        <taxon>ecological metagenomes</taxon>
    </lineage>
</organism>
<evidence type="ECO:0000256" key="1">
    <source>
        <dbReference type="SAM" id="MobiDB-lite"/>
    </source>
</evidence>
<feature type="region of interest" description="Disordered" evidence="1">
    <location>
        <begin position="26"/>
        <end position="58"/>
    </location>
</feature>
<dbReference type="Pfam" id="PF01161">
    <property type="entry name" value="PBP"/>
    <property type="match status" value="1"/>
</dbReference>
<evidence type="ECO:0008006" key="3">
    <source>
        <dbReference type="Google" id="ProtNLM"/>
    </source>
</evidence>
<dbReference type="AlphaFoldDB" id="A0A383AR67"/>
<dbReference type="InterPro" id="IPR005247">
    <property type="entry name" value="YbhB_YbcL/LppC-like"/>
</dbReference>
<feature type="region of interest" description="Disordered" evidence="1">
    <location>
        <begin position="131"/>
        <end position="153"/>
    </location>
</feature>
<dbReference type="InterPro" id="IPR036610">
    <property type="entry name" value="PEBP-like_sf"/>
</dbReference>